<dbReference type="GO" id="GO:0015888">
    <property type="term" value="P:thiamine transport"/>
    <property type="evidence" value="ECO:0007669"/>
    <property type="project" value="TreeGrafter"/>
</dbReference>
<dbReference type="Pfam" id="PF13416">
    <property type="entry name" value="SBP_bac_8"/>
    <property type="match status" value="1"/>
</dbReference>
<keyword evidence="1 2" id="KW-0732">Signal</keyword>
<dbReference type="Gene3D" id="3.40.190.10">
    <property type="entry name" value="Periplasmic binding protein-like II"/>
    <property type="match status" value="2"/>
</dbReference>
<dbReference type="GO" id="GO:0030975">
    <property type="term" value="F:thiamine binding"/>
    <property type="evidence" value="ECO:0007669"/>
    <property type="project" value="TreeGrafter"/>
</dbReference>
<accession>A0A7T7XQ42</accession>
<dbReference type="SUPFAM" id="SSF53850">
    <property type="entry name" value="Periplasmic binding protein-like II"/>
    <property type="match status" value="1"/>
</dbReference>
<protein>
    <submittedName>
        <fullName evidence="3">Extracellular solute-binding protein</fullName>
    </submittedName>
</protein>
<gene>
    <name evidence="3" type="ORF">JFL75_05750</name>
</gene>
<dbReference type="InterPro" id="IPR006059">
    <property type="entry name" value="SBP"/>
</dbReference>
<dbReference type="InterPro" id="IPR026045">
    <property type="entry name" value="Ferric-bd"/>
</dbReference>
<dbReference type="RefSeq" id="WP_215627726.1">
    <property type="nucleotide sequence ID" value="NZ_CP067089.2"/>
</dbReference>
<proteinExistence type="predicted"/>
<dbReference type="PANTHER" id="PTHR30006">
    <property type="entry name" value="THIAMINE-BINDING PERIPLASMIC PROTEIN-RELATED"/>
    <property type="match status" value="1"/>
</dbReference>
<evidence type="ECO:0000313" key="4">
    <source>
        <dbReference type="Proteomes" id="UP000595917"/>
    </source>
</evidence>
<feature type="signal peptide" evidence="2">
    <location>
        <begin position="1"/>
        <end position="24"/>
    </location>
</feature>
<dbReference type="PANTHER" id="PTHR30006:SF2">
    <property type="entry name" value="ABC TRANSPORTER SUBSTRATE-BINDING PROTEIN"/>
    <property type="match status" value="1"/>
</dbReference>
<keyword evidence="4" id="KW-1185">Reference proteome</keyword>
<dbReference type="PIRSF" id="PIRSF002825">
    <property type="entry name" value="CfbpA"/>
    <property type="match status" value="1"/>
</dbReference>
<feature type="chain" id="PRO_5031287791" evidence="2">
    <location>
        <begin position="25"/>
        <end position="353"/>
    </location>
</feature>
<name>A0A7T7XQ42_9SPIR</name>
<evidence type="ECO:0000313" key="3">
    <source>
        <dbReference type="EMBL" id="QQO10422.1"/>
    </source>
</evidence>
<dbReference type="GO" id="GO:0030288">
    <property type="term" value="C:outer membrane-bounded periplasmic space"/>
    <property type="evidence" value="ECO:0007669"/>
    <property type="project" value="TreeGrafter"/>
</dbReference>
<evidence type="ECO:0000256" key="1">
    <source>
        <dbReference type="ARBA" id="ARBA00022729"/>
    </source>
</evidence>
<dbReference type="KEGG" id="bhc:JFL75_05750"/>
<reference evidence="3" key="1">
    <citation type="submission" date="2021-01" db="EMBL/GenBank/DDBJ databases">
        <title>Description of Breznakiella homolactica.</title>
        <authorList>
            <person name="Song Y."/>
            <person name="Brune A."/>
        </authorList>
    </citation>
    <scope>NUCLEOTIDE SEQUENCE</scope>
    <source>
        <strain evidence="3">RmG30</strain>
    </source>
</reference>
<organism evidence="3 4">
    <name type="scientific">Breznakiella homolactica</name>
    <dbReference type="NCBI Taxonomy" id="2798577"/>
    <lineage>
        <taxon>Bacteria</taxon>
        <taxon>Pseudomonadati</taxon>
        <taxon>Spirochaetota</taxon>
        <taxon>Spirochaetia</taxon>
        <taxon>Spirochaetales</taxon>
        <taxon>Breznakiellaceae</taxon>
        <taxon>Breznakiella</taxon>
    </lineage>
</organism>
<evidence type="ECO:0000256" key="2">
    <source>
        <dbReference type="SAM" id="SignalP"/>
    </source>
</evidence>
<dbReference type="EMBL" id="CP067089">
    <property type="protein sequence ID" value="QQO10422.1"/>
    <property type="molecule type" value="Genomic_DNA"/>
</dbReference>
<dbReference type="GO" id="GO:0030976">
    <property type="term" value="F:thiamine pyrophosphate binding"/>
    <property type="evidence" value="ECO:0007669"/>
    <property type="project" value="TreeGrafter"/>
</dbReference>
<dbReference type="Proteomes" id="UP000595917">
    <property type="component" value="Chromosome"/>
</dbReference>
<sequence length="353" mass="38091">MAVLKKLGPWVVLVSLAAAMLVSCGNSNKNQSSGGSGEEQKVLTIYTPAREELINLVIKGFEEETGIKTEIIAAGMGELMKRLEAEKANPLADVIWGGSPSLLIPKRELLEDYVSPNEITQLEGHKNDEGYLTRFNSTPSVLIINTNLIGNIKVEGYADLLNPALKGKIVHSDPASSGSAYNHVINMLYAMGKNGDPNSPEAWDYVDKFIRNLNGKVAGSSSSAYKGVADGEYVVGLTYEGPVIDLIAAGAPVKVIYMKEGVIFKDAAAAVVKGAKHPNNARRFIDYCISVDVQNRMGTELGVRPVARGAGVSDLMTPIEEITTIKEDIMWPVDNKNMVVEKYSDLFATAQSK</sequence>
<dbReference type="PROSITE" id="PS51257">
    <property type="entry name" value="PROKAR_LIPOPROTEIN"/>
    <property type="match status" value="1"/>
</dbReference>
<dbReference type="AlphaFoldDB" id="A0A7T7XQ42"/>